<organism evidence="1 2">
    <name type="scientific">Paracoccus pantotrophus</name>
    <name type="common">Thiosphaera pantotropha</name>
    <dbReference type="NCBI Taxonomy" id="82367"/>
    <lineage>
        <taxon>Bacteria</taxon>
        <taxon>Pseudomonadati</taxon>
        <taxon>Pseudomonadota</taxon>
        <taxon>Alphaproteobacteria</taxon>
        <taxon>Rhodobacterales</taxon>
        <taxon>Paracoccaceae</taxon>
        <taxon>Paracoccus</taxon>
    </lineage>
</organism>
<evidence type="ECO:0000313" key="2">
    <source>
        <dbReference type="Proteomes" id="UP000509322"/>
    </source>
</evidence>
<dbReference type="InterPro" id="IPR010373">
    <property type="entry name" value="DUF968"/>
</dbReference>
<reference evidence="1 2" key="1">
    <citation type="submission" date="2020-07" db="EMBL/GenBank/DDBJ databases">
        <title>The complete genome of Paracoccus pantotrophus ACCC 10489.</title>
        <authorList>
            <person name="Si Y."/>
        </authorList>
    </citation>
    <scope>NUCLEOTIDE SEQUENCE [LARGE SCALE GENOMIC DNA]</scope>
    <source>
        <strain evidence="1 2">ACCC10489</strain>
    </source>
</reference>
<accession>A0A7H9BRD7</accession>
<gene>
    <name evidence="1" type="ORF">HYQ43_04505</name>
</gene>
<proteinExistence type="predicted"/>
<dbReference type="CDD" id="cd00085">
    <property type="entry name" value="HNHc"/>
    <property type="match status" value="1"/>
</dbReference>
<dbReference type="Gene3D" id="3.30.40.190">
    <property type="match status" value="1"/>
</dbReference>
<dbReference type="EMBL" id="CP058689">
    <property type="protein sequence ID" value="QLH13546.1"/>
    <property type="molecule type" value="Genomic_DNA"/>
</dbReference>
<dbReference type="InterPro" id="IPR003615">
    <property type="entry name" value="HNH_nuc"/>
</dbReference>
<dbReference type="Proteomes" id="UP000509322">
    <property type="component" value="Chromosome 1"/>
</dbReference>
<dbReference type="RefSeq" id="WP_179921085.1">
    <property type="nucleotide sequence ID" value="NZ_CP058689.1"/>
</dbReference>
<protein>
    <recommendedName>
        <fullName evidence="3">DUF968 domain-containing protein</fullName>
    </recommendedName>
</protein>
<dbReference type="Pfam" id="PF06147">
    <property type="entry name" value="DUF968"/>
    <property type="match status" value="1"/>
</dbReference>
<evidence type="ECO:0008006" key="3">
    <source>
        <dbReference type="Google" id="ProtNLM"/>
    </source>
</evidence>
<dbReference type="AlphaFoldDB" id="A0A7H9BRD7"/>
<sequence>MTFLARLKGPMGQKNKAVRGTAEGRRHMARVAQLPCVACHRPGPSEVHHCICGRFGQRKASDTNTIPLCPECHRLGPNAIHQNKRAWVDAHGPDYGFLPLVAAQLNQNDDQILGDWF</sequence>
<name>A0A7H9BRD7_PARPN</name>
<evidence type="ECO:0000313" key="1">
    <source>
        <dbReference type="EMBL" id="QLH13546.1"/>
    </source>
</evidence>